<evidence type="ECO:0008006" key="5">
    <source>
        <dbReference type="Google" id="ProtNLM"/>
    </source>
</evidence>
<dbReference type="Proteomes" id="UP000192257">
    <property type="component" value="Unassembled WGS sequence"/>
</dbReference>
<proteinExistence type="predicted"/>
<dbReference type="RefSeq" id="XP_028877048.1">
    <property type="nucleotide sequence ID" value="XM_029031667.1"/>
</dbReference>
<feature type="compositionally biased region" description="Polar residues" evidence="1">
    <location>
        <begin position="189"/>
        <end position="199"/>
    </location>
</feature>
<feature type="compositionally biased region" description="Basic and acidic residues" evidence="1">
    <location>
        <begin position="152"/>
        <end position="173"/>
    </location>
</feature>
<evidence type="ECO:0000256" key="2">
    <source>
        <dbReference type="SAM" id="SignalP"/>
    </source>
</evidence>
<feature type="signal peptide" evidence="2">
    <location>
        <begin position="1"/>
        <end position="18"/>
    </location>
</feature>
<evidence type="ECO:0000313" key="4">
    <source>
        <dbReference type="Proteomes" id="UP000192257"/>
    </source>
</evidence>
<organism evidence="3 4">
    <name type="scientific">Trypanosoma theileri</name>
    <dbReference type="NCBI Taxonomy" id="67003"/>
    <lineage>
        <taxon>Eukaryota</taxon>
        <taxon>Discoba</taxon>
        <taxon>Euglenozoa</taxon>
        <taxon>Kinetoplastea</taxon>
        <taxon>Metakinetoplastina</taxon>
        <taxon>Trypanosomatida</taxon>
        <taxon>Trypanosomatidae</taxon>
        <taxon>Trypanosoma</taxon>
    </lineage>
</organism>
<keyword evidence="4" id="KW-1185">Reference proteome</keyword>
<dbReference type="EMBL" id="NBCO01000106">
    <property type="protein sequence ID" value="ORC81842.1"/>
    <property type="molecule type" value="Genomic_DNA"/>
</dbReference>
<protein>
    <recommendedName>
        <fullName evidence="5">Mucin-associated surface protein (MASP)</fullName>
    </recommendedName>
</protein>
<gene>
    <name evidence="3" type="ORF">TM35_001061090</name>
</gene>
<feature type="region of interest" description="Disordered" evidence="1">
    <location>
        <begin position="55"/>
        <end position="199"/>
    </location>
</feature>
<comment type="caution">
    <text evidence="3">The sequence shown here is derived from an EMBL/GenBank/DDBJ whole genome shotgun (WGS) entry which is preliminary data.</text>
</comment>
<dbReference type="VEuPathDB" id="TriTrypDB:TM35_001061090"/>
<accession>A0A1X0NE04</accession>
<evidence type="ECO:0000256" key="1">
    <source>
        <dbReference type="SAM" id="MobiDB-lite"/>
    </source>
</evidence>
<feature type="non-terminal residue" evidence="3">
    <location>
        <position position="199"/>
    </location>
</feature>
<feature type="chain" id="PRO_5012258953" description="Mucin-associated surface protein (MASP)" evidence="2">
    <location>
        <begin position="19"/>
        <end position="199"/>
    </location>
</feature>
<reference evidence="3 4" key="1">
    <citation type="submission" date="2017-03" db="EMBL/GenBank/DDBJ databases">
        <title>An alternative strategy for trypanosome survival in the mammalian bloodstream revealed through genome and transcriptome analysis of the ubiquitous bovine parasite Trypanosoma (Megatrypanum) theileri.</title>
        <authorList>
            <person name="Kelly S."/>
            <person name="Ivens A."/>
            <person name="Mott A."/>
            <person name="O'Neill E."/>
            <person name="Emms D."/>
            <person name="Macleod O."/>
            <person name="Voorheis P."/>
            <person name="Matthews J."/>
            <person name="Matthews K."/>
            <person name="Carrington M."/>
        </authorList>
    </citation>
    <scope>NUCLEOTIDE SEQUENCE [LARGE SCALE GENOMIC DNA]</scope>
    <source>
        <strain evidence="3">Edinburgh</strain>
    </source>
</reference>
<sequence length="199" mass="20560">VSCILVLLFCFSCSLVLAGDPDSEESVDLPLGGSAAKGVGQPGVALEETQAELQIPGLKETTGAPTHIGDVRETEDEVDSHQLGKMAEETTPLGGEGQRTLQTDHQAPQSGGDNLHSSQPPPSTSVLTGENNRSAASALSSSSSSTVSVGRVELENAKKGEKVESPPTKETKANSESTDNDSVHEPPANQINTVNSDST</sequence>
<dbReference type="AlphaFoldDB" id="A0A1X0NE04"/>
<feature type="compositionally biased region" description="Low complexity" evidence="1">
    <location>
        <begin position="134"/>
        <end position="145"/>
    </location>
</feature>
<keyword evidence="2" id="KW-0732">Signal</keyword>
<name>A0A1X0NE04_9TRYP</name>
<feature type="non-terminal residue" evidence="3">
    <location>
        <position position="1"/>
    </location>
</feature>
<feature type="compositionally biased region" description="Polar residues" evidence="1">
    <location>
        <begin position="99"/>
        <end position="133"/>
    </location>
</feature>
<dbReference type="GeneID" id="39991447"/>
<evidence type="ECO:0000313" key="3">
    <source>
        <dbReference type="EMBL" id="ORC81842.1"/>
    </source>
</evidence>
<feature type="compositionally biased region" description="Basic and acidic residues" evidence="1">
    <location>
        <begin position="79"/>
        <end position="88"/>
    </location>
</feature>